<dbReference type="InterPro" id="IPR013098">
    <property type="entry name" value="Ig_I-set"/>
</dbReference>
<sequence>MEKLDWPNRRRSFHPQNLIKTGGSRRRASFRKLFAALSFICIAGGACATESLQEPRFITQPSSSGSILSEGRTKILQCQARGYPQPKYRWFKDGLPLNNELSSEPYYRILNTRREDAGTYYCVASNEVGSIFSERIAFSVAYMEVFEDLTERAVLVESGDAAVLNLPEIESHPIPEVIWLTSNGPLAYDIKYATTANQHTLLILSASESDQGYYRARAINTQLGKEENSPFFKLQVTGDPNKEIAPNIIVKPQDTQIVKDHPVTYLHCIANARPLHELETLWFKDGIPIENAGISYSFRDLWNRTLGLLSANLTHTGQYTCHVSLRTGGYPTVTASANITVYEKPTFINELRREILGDYGSTISIPCDAVGVPPPKVSWFRNAASVDHLLGIRYDTEEDGSLVIRKLTMEDSGMFQCLATNEAGESSVYTWLKAKKGSGTGRIGKRVARWAAGYNVVRVRQSDRQFKFFQYPDTSIPVMESPPRNVTVLDGKDASITCKAVAAPVPNVTWIYNDADTVEVAGRVQILENGDLLLAAVMPTDAGKYTCIRANEAGSVNGSAYLTVLVRTQIIQPPVDTSVLLGYTAELQCKVSSDPKVPYDIAWFHNKQVINTRASQRVKMRDDGALELAAVRASDVGEYMCSVVSPGGNDTRKARLSVIELPFAPINVQAVRMEEISPRTINVSWVPGFDGNSPTNKFIIQRREVPELGPIPDPLLNWVTEHSNVSASSRWVLLDSLKAAAAYQFRVSAVNSVGEGPPSDPSNVMVLPQEPPSGPPLGFVGSARSFSEIITQWQPPLEEHRNGHILGYILRYRLYGYNDSPWTNQNITNEAQRNYLITDLITWKDYIVQIAAYNDKGVGIFTDGVKIKTKEGVPEAPPTNLKARARNSTAVEVWWKPPNPQKINGINQGYKLQAWIGGNFTEENEYKSTTVPPSLFDPLAEQSATITGLKKYTLYNITVLCFTDPGDGERSAPVEIRTSEDVPGAIENLQFDEISDREVTVRWNPPHETNGILTGYQLKYMIKDLPESLRVENFTADVQSTKIQHLQATTHYKFEVTAWTSKGAGKSRIATIQSGVEPVLPEPPTKLALSNIDAFSVVLQFTPGFDGNSSITKWTVQAQTSRNMTWYTVYEVSDPDASTITVKGLTPFMQYKLRLIANNVVGMSGPSEPTKEFQTIQAPPSHPPRNVTVRAMSATELRVRWIPLQQIEWYGNPRGYNITYKELRTNKSKSISIEDHTANSYVLENMEEFALYEIVMKAYNDVGSSSPSPKAIERTRESVPSLGPISVEANATSSTTIVVKWGDIPIEHQNGQIEGFKVYYGASNRLPFQYKNIPTNATFTTTLTELRKFVQYHIQVLAYTRLGDGVLSLPPIRVQTFEDAPGAPSNVSFPDVSFSMARIIWDTPEDPNGEILAYKVMFHLNSSQDHQFSKEFPASDRTFRATGLKQEEYYMFSVTAQTRLGWGKTAYALVLTTNNRERPQPPSAPQVSRSQVQSRQITFSWTPGRDGFAPLRYYTVQKAENSGPFQTIPERVDPSVNSYTANNLKPFTQYQFRIQATNDIGPSTWSAESAQVQTLPTAPSRAVIGLKVVPITKSSVEVHWEPIEEIYWSGDHATGGYRVVYQPVSDFPTALEAAPKKNIPGIKNNMMVLSDLMEDKNYEIVVVPFNSEGEGPPCPPVTVYVGEAVPTGEPRELNAKALSSTEVHLSWKPPQLDMQNGDLLGYKIFYLVTDSPQEFEKPQEEEIEVVPASYLTHGLVFLDKYTEYRIQVLAFNPAGDGPRTPAITVRTKEDIPGPPNNLQFIDITMTSMRVTWDPPKMRNGQIVGYIVAYETAEQNDRFSKQVKQKVTETSLLVQPLEEEVTYTFTVRAQTIDFGPPISGNVTTGPQLGSPVAPSELAISKTVTSVDLQWTNGASGKGPLLGYYIETRRKAMEDWQHYDARWQTIVKSTNGPLTEYTISYQNLLPSTSYLFRVISYNRYGISYPAYSKDAVLTPSKLYFEYGYLQHRPFYRQTWFMVALAACSVVIIIMVIAILCVKSKSYKYKQEAQKTLEESMAMDVDDRQESDLELYRSRHAGGGAMNVASTCGTLGKRGTLARKSTHHPPPPTMLGKSPPRPSPASVAYHSDEESLKGYDENPDDSSVTEKPSEISSTDSQGSESENESVQSDPHSFVNHYANVNDSLRQSWKRQKPVRNYSSYTDSEPEGSAVVSLNGGQIIMNNMARSRAPLPGFSSFV</sequence>
<feature type="domain" description="Fibronectin type-III" evidence="6">
    <location>
        <begin position="877"/>
        <end position="981"/>
    </location>
</feature>
<dbReference type="InParanoid" id="A0A6J0BM17"/>
<keyword evidence="4" id="KW-0812">Transmembrane</keyword>
<feature type="domain" description="Fibronectin type-III" evidence="6">
    <location>
        <begin position="1383"/>
        <end position="1476"/>
    </location>
</feature>
<dbReference type="Pfam" id="PF07679">
    <property type="entry name" value="I-set"/>
    <property type="match status" value="4"/>
</dbReference>
<evidence type="ECO:0000259" key="5">
    <source>
        <dbReference type="PROSITE" id="PS50835"/>
    </source>
</evidence>
<dbReference type="InterPro" id="IPR036179">
    <property type="entry name" value="Ig-like_dom_sf"/>
</dbReference>
<keyword evidence="7" id="KW-1185">Reference proteome</keyword>
<dbReference type="GO" id="GO:0030154">
    <property type="term" value="P:cell differentiation"/>
    <property type="evidence" value="ECO:0007669"/>
    <property type="project" value="UniProtKB-ARBA"/>
</dbReference>
<feature type="domain" description="Ig-like" evidence="5">
    <location>
        <begin position="477"/>
        <end position="563"/>
    </location>
</feature>
<evidence type="ECO:0000313" key="8">
    <source>
        <dbReference type="RefSeq" id="XP_015515694.2"/>
    </source>
</evidence>
<keyword evidence="4" id="KW-0472">Membrane</keyword>
<feature type="compositionally biased region" description="Polar residues" evidence="3">
    <location>
        <begin position="2138"/>
        <end position="2167"/>
    </location>
</feature>
<dbReference type="Pfam" id="PF00041">
    <property type="entry name" value="fn3"/>
    <property type="match status" value="13"/>
</dbReference>
<dbReference type="GeneID" id="107221277"/>
<feature type="domain" description="Ig-like" evidence="5">
    <location>
        <begin position="345"/>
        <end position="429"/>
    </location>
</feature>
<dbReference type="PROSITE" id="PS50853">
    <property type="entry name" value="FN3"/>
    <property type="match status" value="13"/>
</dbReference>
<evidence type="ECO:0000256" key="4">
    <source>
        <dbReference type="SAM" id="Phobius"/>
    </source>
</evidence>
<reference evidence="8" key="1">
    <citation type="submission" date="2025-08" db="UniProtKB">
        <authorList>
            <consortium name="RefSeq"/>
        </authorList>
    </citation>
    <scope>IDENTIFICATION</scope>
    <source>
        <tissue evidence="8">Thorax and Abdomen</tissue>
    </source>
</reference>
<dbReference type="GO" id="GO:0009653">
    <property type="term" value="P:anatomical structure morphogenesis"/>
    <property type="evidence" value="ECO:0007669"/>
    <property type="project" value="UniProtKB-ARBA"/>
</dbReference>
<dbReference type="InterPro" id="IPR013783">
    <property type="entry name" value="Ig-like_fold"/>
</dbReference>
<evidence type="ECO:0000313" key="7">
    <source>
        <dbReference type="Proteomes" id="UP000829291"/>
    </source>
</evidence>
<dbReference type="SMART" id="SM00409">
    <property type="entry name" value="IG"/>
    <property type="match status" value="6"/>
</dbReference>
<dbReference type="InterPro" id="IPR003961">
    <property type="entry name" value="FN3_dom"/>
</dbReference>
<dbReference type="RefSeq" id="XP_015515694.2">
    <property type="nucleotide sequence ID" value="XM_015660208.2"/>
</dbReference>
<feature type="domain" description="Fibronectin type-III" evidence="6">
    <location>
        <begin position="985"/>
        <end position="1079"/>
    </location>
</feature>
<feature type="domain" description="Ig-like" evidence="5">
    <location>
        <begin position="55"/>
        <end position="139"/>
    </location>
</feature>
<feature type="domain" description="Fibronectin type-III" evidence="6">
    <location>
        <begin position="775"/>
        <end position="872"/>
    </location>
</feature>
<dbReference type="GO" id="GO:0016020">
    <property type="term" value="C:membrane"/>
    <property type="evidence" value="ECO:0007669"/>
    <property type="project" value="UniProtKB-SubCell"/>
</dbReference>
<dbReference type="GO" id="GO:0098609">
    <property type="term" value="P:cell-cell adhesion"/>
    <property type="evidence" value="ECO:0007669"/>
    <property type="project" value="TreeGrafter"/>
</dbReference>
<evidence type="ECO:0000259" key="6">
    <source>
        <dbReference type="PROSITE" id="PS50853"/>
    </source>
</evidence>
<gene>
    <name evidence="8" type="primary">LOC107221277</name>
</gene>
<name>A0A6J0BM17_NEOLC</name>
<dbReference type="SMART" id="SM00408">
    <property type="entry name" value="IGc2"/>
    <property type="match status" value="6"/>
</dbReference>
<evidence type="ECO:0000256" key="3">
    <source>
        <dbReference type="SAM" id="MobiDB-lite"/>
    </source>
</evidence>
<accession>A0A6J0BM17</accession>
<dbReference type="SUPFAM" id="SSF48726">
    <property type="entry name" value="Immunoglobulin"/>
    <property type="match status" value="6"/>
</dbReference>
<feature type="region of interest" description="Disordered" evidence="3">
    <location>
        <begin position="2181"/>
        <end position="2205"/>
    </location>
</feature>
<feature type="region of interest" description="Disordered" evidence="3">
    <location>
        <begin position="2093"/>
        <end position="2168"/>
    </location>
</feature>
<dbReference type="Gene3D" id="2.60.40.10">
    <property type="entry name" value="Immunoglobulins"/>
    <property type="match status" value="19"/>
</dbReference>
<evidence type="ECO:0000256" key="1">
    <source>
        <dbReference type="ARBA" id="ARBA00022737"/>
    </source>
</evidence>
<dbReference type="PROSITE" id="PS50835">
    <property type="entry name" value="IG_LIKE"/>
    <property type="match status" value="5"/>
</dbReference>
<evidence type="ECO:0000256" key="2">
    <source>
        <dbReference type="ARBA" id="ARBA00023157"/>
    </source>
</evidence>
<dbReference type="GO" id="GO:0048731">
    <property type="term" value="P:system development"/>
    <property type="evidence" value="ECO:0007669"/>
    <property type="project" value="UniProtKB-ARBA"/>
</dbReference>
<dbReference type="CDD" id="cd00096">
    <property type="entry name" value="Ig"/>
    <property type="match status" value="2"/>
</dbReference>
<dbReference type="PANTHER" id="PTHR44170:SF49">
    <property type="entry name" value="PROTEIN SIDEKICK-1 ISOFORM X1"/>
    <property type="match status" value="1"/>
</dbReference>
<dbReference type="InterPro" id="IPR013106">
    <property type="entry name" value="Ig_V-set"/>
</dbReference>
<feature type="compositionally biased region" description="Pro residues" evidence="3">
    <location>
        <begin position="2101"/>
        <end position="2116"/>
    </location>
</feature>
<feature type="transmembrane region" description="Helical" evidence="4">
    <location>
        <begin position="2013"/>
        <end position="2035"/>
    </location>
</feature>
<dbReference type="CDD" id="cd00063">
    <property type="entry name" value="FN3"/>
    <property type="match status" value="13"/>
</dbReference>
<feature type="domain" description="Fibronectin type-III" evidence="6">
    <location>
        <begin position="1283"/>
        <end position="1379"/>
    </location>
</feature>
<dbReference type="InterPro" id="IPR003599">
    <property type="entry name" value="Ig_sub"/>
</dbReference>
<dbReference type="FunCoup" id="A0A6J0BM17">
    <property type="interactions" value="330"/>
</dbReference>
<keyword evidence="1" id="KW-0677">Repeat</keyword>
<feature type="domain" description="Fibronectin type-III" evidence="6">
    <location>
        <begin position="1889"/>
        <end position="1995"/>
    </location>
</feature>
<proteinExistence type="predicted"/>
<dbReference type="Pfam" id="PF13927">
    <property type="entry name" value="Ig_3"/>
    <property type="match status" value="1"/>
</dbReference>
<protein>
    <submittedName>
        <fullName evidence="8">Protein sidekick isoform X1</fullName>
    </submittedName>
</protein>
<keyword evidence="4" id="KW-1133">Transmembrane helix</keyword>
<feature type="domain" description="Ig-like" evidence="5">
    <location>
        <begin position="568"/>
        <end position="657"/>
    </location>
</feature>
<feature type="domain" description="Fibronectin type-III" evidence="6">
    <location>
        <begin position="1582"/>
        <end position="1684"/>
    </location>
</feature>
<feature type="domain" description="Ig-like" evidence="5">
    <location>
        <begin position="246"/>
        <end position="340"/>
    </location>
</feature>
<dbReference type="InterPro" id="IPR003598">
    <property type="entry name" value="Ig_sub2"/>
</dbReference>
<keyword evidence="2" id="KW-1015">Disulfide bond</keyword>
<dbReference type="SMART" id="SM00060">
    <property type="entry name" value="FN3"/>
    <property type="match status" value="13"/>
</dbReference>
<dbReference type="SUPFAM" id="SSF49265">
    <property type="entry name" value="Fibronectin type III"/>
    <property type="match status" value="7"/>
</dbReference>
<dbReference type="SMART" id="SM00406">
    <property type="entry name" value="IGv"/>
    <property type="match status" value="2"/>
</dbReference>
<feature type="domain" description="Fibronectin type-III" evidence="6">
    <location>
        <begin position="1183"/>
        <end position="1278"/>
    </location>
</feature>
<dbReference type="PANTHER" id="PTHR44170">
    <property type="entry name" value="PROTEIN SIDEKICK"/>
    <property type="match status" value="1"/>
</dbReference>
<feature type="domain" description="Fibronectin type-III" evidence="6">
    <location>
        <begin position="1481"/>
        <end position="1577"/>
    </location>
</feature>
<feature type="domain" description="Fibronectin type-III" evidence="6">
    <location>
        <begin position="1794"/>
        <end position="1886"/>
    </location>
</feature>
<dbReference type="InterPro" id="IPR036116">
    <property type="entry name" value="FN3_sf"/>
</dbReference>
<dbReference type="InterPro" id="IPR007110">
    <property type="entry name" value="Ig-like_dom"/>
</dbReference>
<dbReference type="Proteomes" id="UP000829291">
    <property type="component" value="Chromosome 5"/>
</dbReference>
<dbReference type="OrthoDB" id="8923679at2759"/>
<organism evidence="8">
    <name type="scientific">Neodiprion lecontei</name>
    <name type="common">Redheaded pine sawfly</name>
    <dbReference type="NCBI Taxonomy" id="441921"/>
    <lineage>
        <taxon>Eukaryota</taxon>
        <taxon>Metazoa</taxon>
        <taxon>Ecdysozoa</taxon>
        <taxon>Arthropoda</taxon>
        <taxon>Hexapoda</taxon>
        <taxon>Insecta</taxon>
        <taxon>Pterygota</taxon>
        <taxon>Neoptera</taxon>
        <taxon>Endopterygota</taxon>
        <taxon>Hymenoptera</taxon>
        <taxon>Tenthredinoidea</taxon>
        <taxon>Diprionidae</taxon>
        <taxon>Diprioninae</taxon>
        <taxon>Neodiprion</taxon>
    </lineage>
</organism>
<feature type="compositionally biased region" description="Basic and acidic residues" evidence="3">
    <location>
        <begin position="2123"/>
        <end position="2133"/>
    </location>
</feature>
<feature type="domain" description="Fibronectin type-III" evidence="6">
    <location>
        <begin position="1689"/>
        <end position="1790"/>
    </location>
</feature>
<feature type="domain" description="Fibronectin type-III" evidence="6">
    <location>
        <begin position="664"/>
        <end position="769"/>
    </location>
</feature>
<dbReference type="KEGG" id="nlo:107221277"/>
<feature type="domain" description="Fibronectin type-III" evidence="6">
    <location>
        <begin position="1083"/>
        <end position="1178"/>
    </location>
</feature>